<dbReference type="GO" id="GO:0030213">
    <property type="term" value="P:hyaluronan biosynthetic process"/>
    <property type="evidence" value="ECO:0007669"/>
    <property type="project" value="TreeGrafter"/>
</dbReference>
<organism evidence="17 18">
    <name type="scientific">Cryptosporangium phraense</name>
    <dbReference type="NCBI Taxonomy" id="2593070"/>
    <lineage>
        <taxon>Bacteria</taxon>
        <taxon>Bacillati</taxon>
        <taxon>Actinomycetota</taxon>
        <taxon>Actinomycetes</taxon>
        <taxon>Cryptosporangiales</taxon>
        <taxon>Cryptosporangiaceae</taxon>
        <taxon>Cryptosporangium</taxon>
    </lineage>
</organism>
<dbReference type="GO" id="GO:0085029">
    <property type="term" value="P:extracellular matrix assembly"/>
    <property type="evidence" value="ECO:0007669"/>
    <property type="project" value="TreeGrafter"/>
</dbReference>
<dbReference type="GO" id="GO:0050501">
    <property type="term" value="F:hyaluronan synthase activity"/>
    <property type="evidence" value="ECO:0007669"/>
    <property type="project" value="UniProtKB-EC"/>
</dbReference>
<protein>
    <recommendedName>
        <fullName evidence="10">Hyaluronan synthase</fullName>
        <ecNumber evidence="4">2.4.1.212</ecNumber>
    </recommendedName>
    <alternativeName>
        <fullName evidence="12">Hyaluronate synthase</fullName>
    </alternativeName>
    <alternativeName>
        <fullName evidence="11">Hyaluronic acid synthase</fullName>
    </alternativeName>
</protein>
<comment type="pathway">
    <text evidence="2">Glycan biosynthesis; hyaluronan biosynthesis.</text>
</comment>
<comment type="subcellular location">
    <subcellularLocation>
        <location evidence="1">Cell membrane</location>
    </subcellularLocation>
</comment>
<feature type="transmembrane region" description="Helical" evidence="15">
    <location>
        <begin position="323"/>
        <end position="348"/>
    </location>
</feature>
<dbReference type="SUPFAM" id="SSF53448">
    <property type="entry name" value="Nucleotide-diphospho-sugar transferases"/>
    <property type="match status" value="1"/>
</dbReference>
<reference evidence="17 18" key="1">
    <citation type="submission" date="2019-07" db="EMBL/GenBank/DDBJ databases">
        <title>Cryptosporangium phraense sp. nov., isolated from plant litter.</title>
        <authorList>
            <person name="Suriyachadkun C."/>
        </authorList>
    </citation>
    <scope>NUCLEOTIDE SEQUENCE [LARGE SCALE GENOMIC DNA]</scope>
    <source>
        <strain evidence="17 18">A-T 5661</strain>
    </source>
</reference>
<dbReference type="EC" id="2.4.1.212" evidence="4"/>
<dbReference type="EMBL" id="VIRS01000006">
    <property type="protein sequence ID" value="TQS45048.1"/>
    <property type="molecule type" value="Genomic_DNA"/>
</dbReference>
<evidence type="ECO:0000256" key="4">
    <source>
        <dbReference type="ARBA" id="ARBA00012207"/>
    </source>
</evidence>
<keyword evidence="15" id="KW-0812">Transmembrane</keyword>
<feature type="transmembrane region" description="Helical" evidence="15">
    <location>
        <begin position="354"/>
        <end position="376"/>
    </location>
</feature>
<evidence type="ECO:0000313" key="18">
    <source>
        <dbReference type="Proteomes" id="UP000317982"/>
    </source>
</evidence>
<keyword evidence="7 17" id="KW-0808">Transferase</keyword>
<gene>
    <name evidence="17" type="ORF">FL583_11150</name>
</gene>
<evidence type="ECO:0000256" key="7">
    <source>
        <dbReference type="ARBA" id="ARBA00022679"/>
    </source>
</evidence>
<feature type="transmembrane region" description="Helical" evidence="15">
    <location>
        <begin position="26"/>
        <end position="46"/>
    </location>
</feature>
<dbReference type="Gene3D" id="3.90.550.10">
    <property type="entry name" value="Spore Coat Polysaccharide Biosynthesis Protein SpsA, Chain A"/>
    <property type="match status" value="1"/>
</dbReference>
<dbReference type="InterPro" id="IPR029044">
    <property type="entry name" value="Nucleotide-diphossugar_trans"/>
</dbReference>
<dbReference type="Proteomes" id="UP000317982">
    <property type="component" value="Unassembled WGS sequence"/>
</dbReference>
<evidence type="ECO:0000313" key="17">
    <source>
        <dbReference type="EMBL" id="TQS45048.1"/>
    </source>
</evidence>
<evidence type="ECO:0000256" key="5">
    <source>
        <dbReference type="ARBA" id="ARBA00022475"/>
    </source>
</evidence>
<feature type="transmembrane region" description="Helical" evidence="15">
    <location>
        <begin position="388"/>
        <end position="411"/>
    </location>
</feature>
<keyword evidence="15" id="KW-1133">Transmembrane helix</keyword>
<evidence type="ECO:0000256" key="1">
    <source>
        <dbReference type="ARBA" id="ARBA00004236"/>
    </source>
</evidence>
<comment type="similarity">
    <text evidence="3">Belongs to the NodC/HAS family.</text>
</comment>
<sequence>MSVDTLRAPRLGLRGRSRPLRGGRRALALVPVAAFVAYCVLAYAGWHEPVSVLVLFASFALLILGYLSAGVFWRSFTHLPPAHGRVLAVVPVYNEDEELVRATVRALLAQTILPDQIVVVDDGSRVPVVGFDDPLVRWERMPNGGKREAQAHALRLYAPSEFDFVLTVDSDSVLDDDALERLLEAMSDERVQAATGMILMRNWQENLLTRLTDINVVSSCLMFRMLRSWFGIVSPTSGCLALYRAPVLYDNLPDYLTSGTAGDDRRLSFYALLRGQVVGVSEAVVSTQLPATARGMFRQRTRWSKSAWLGIPFVATNLRLAVVFFYLLPLVFAALWPVMVAVLVTLTLRYDNPVLLHGVAFWLACSVTQTAVYAIYRPGLTFRQRVGQWGLALVYPLLGYLVLRPATYWALTKLRDSSWYTRS</sequence>
<dbReference type="RefSeq" id="WP_142704497.1">
    <property type="nucleotide sequence ID" value="NZ_VIRS01000006.1"/>
</dbReference>
<evidence type="ECO:0000256" key="11">
    <source>
        <dbReference type="ARBA" id="ARBA00042148"/>
    </source>
</evidence>
<name>A0A545AUN1_9ACTN</name>
<comment type="catalytic activity">
    <reaction evidence="13">
        <text>[hyaluronan](n) + UDP-N-acetyl-alpha-D-glucosamine = N-acetyl-beta-D-glucosaminyl-(1-&gt;4)-[hyaluronan](n) + UDP + H(+)</text>
        <dbReference type="Rhea" id="RHEA:20465"/>
        <dbReference type="Rhea" id="RHEA-COMP:12583"/>
        <dbReference type="Rhea" id="RHEA-COMP:12585"/>
        <dbReference type="ChEBI" id="CHEBI:15378"/>
        <dbReference type="ChEBI" id="CHEBI:57705"/>
        <dbReference type="ChEBI" id="CHEBI:58223"/>
        <dbReference type="ChEBI" id="CHEBI:132153"/>
        <dbReference type="ChEBI" id="CHEBI:132154"/>
        <dbReference type="EC" id="2.4.1.212"/>
    </reaction>
</comment>
<evidence type="ECO:0000256" key="15">
    <source>
        <dbReference type="SAM" id="Phobius"/>
    </source>
</evidence>
<dbReference type="Pfam" id="PF00535">
    <property type="entry name" value="Glycos_transf_2"/>
    <property type="match status" value="1"/>
</dbReference>
<evidence type="ECO:0000256" key="3">
    <source>
        <dbReference type="ARBA" id="ARBA00006782"/>
    </source>
</evidence>
<dbReference type="PANTHER" id="PTHR22913">
    <property type="entry name" value="HYALURONAN SYNTHASE"/>
    <property type="match status" value="1"/>
</dbReference>
<keyword evidence="8 15" id="KW-0472">Membrane</keyword>
<dbReference type="InParanoid" id="A0A545AUN1"/>
<evidence type="ECO:0000256" key="2">
    <source>
        <dbReference type="ARBA" id="ARBA00004698"/>
    </source>
</evidence>
<keyword evidence="6" id="KW-0328">Glycosyltransferase</keyword>
<keyword evidence="5" id="KW-1003">Cell membrane</keyword>
<comment type="function">
    <text evidence="9">Glycosaminoglycan synthesis. The hyaluronic acid capsule is involved in the pathogenicity of group A Streptococci; it may be the major virulence determinant.</text>
</comment>
<evidence type="ECO:0000256" key="12">
    <source>
        <dbReference type="ARBA" id="ARBA00043237"/>
    </source>
</evidence>
<evidence type="ECO:0000256" key="6">
    <source>
        <dbReference type="ARBA" id="ARBA00022676"/>
    </source>
</evidence>
<dbReference type="CDD" id="cd06423">
    <property type="entry name" value="CESA_like"/>
    <property type="match status" value="1"/>
</dbReference>
<dbReference type="InterPro" id="IPR001173">
    <property type="entry name" value="Glyco_trans_2-like"/>
</dbReference>
<dbReference type="AlphaFoldDB" id="A0A545AUN1"/>
<dbReference type="GO" id="GO:0005886">
    <property type="term" value="C:plasma membrane"/>
    <property type="evidence" value="ECO:0007669"/>
    <property type="project" value="UniProtKB-SubCell"/>
</dbReference>
<keyword evidence="18" id="KW-1185">Reference proteome</keyword>
<feature type="transmembrane region" description="Helical" evidence="15">
    <location>
        <begin position="52"/>
        <end position="73"/>
    </location>
</feature>
<comment type="caution">
    <text evidence="17">The sequence shown here is derived from an EMBL/GenBank/DDBJ whole genome shotgun (WGS) entry which is preliminary data.</text>
</comment>
<comment type="catalytic activity">
    <reaction evidence="14">
        <text>N-acetyl-beta-D-glucosaminyl-(1-&gt;4)-[hyaluronan](n) + UDP-alpha-D-glucuronate = [hyaluronan](n+1) + UDP + H(+)</text>
        <dbReference type="Rhea" id="RHEA:12528"/>
        <dbReference type="Rhea" id="RHEA-COMP:12585"/>
        <dbReference type="Rhea" id="RHEA-COMP:12587"/>
        <dbReference type="ChEBI" id="CHEBI:15378"/>
        <dbReference type="ChEBI" id="CHEBI:58052"/>
        <dbReference type="ChEBI" id="CHEBI:58223"/>
        <dbReference type="ChEBI" id="CHEBI:132153"/>
        <dbReference type="ChEBI" id="CHEBI:132154"/>
        <dbReference type="EC" id="2.4.1.212"/>
    </reaction>
</comment>
<proteinExistence type="inferred from homology"/>
<evidence type="ECO:0000256" key="9">
    <source>
        <dbReference type="ARBA" id="ARBA00037408"/>
    </source>
</evidence>
<dbReference type="OrthoDB" id="9810303at2"/>
<feature type="domain" description="Glycosyltransferase 2-like" evidence="16">
    <location>
        <begin position="89"/>
        <end position="248"/>
    </location>
</feature>
<evidence type="ECO:0000256" key="13">
    <source>
        <dbReference type="ARBA" id="ARBA00047709"/>
    </source>
</evidence>
<evidence type="ECO:0000259" key="16">
    <source>
        <dbReference type="Pfam" id="PF00535"/>
    </source>
</evidence>
<evidence type="ECO:0000256" key="10">
    <source>
        <dbReference type="ARBA" id="ARBA00040508"/>
    </source>
</evidence>
<evidence type="ECO:0000256" key="14">
    <source>
        <dbReference type="ARBA" id="ARBA00048168"/>
    </source>
</evidence>
<accession>A0A545AUN1</accession>
<evidence type="ECO:0000256" key="8">
    <source>
        <dbReference type="ARBA" id="ARBA00023136"/>
    </source>
</evidence>
<dbReference type="PANTHER" id="PTHR22913:SF12">
    <property type="entry name" value="MANNURONAN SYNTHASE"/>
    <property type="match status" value="1"/>
</dbReference>